<evidence type="ECO:0000313" key="3">
    <source>
        <dbReference type="Proteomes" id="UP000007123"/>
    </source>
</evidence>
<evidence type="ECO:0000256" key="1">
    <source>
        <dbReference type="SAM" id="MobiDB-lite"/>
    </source>
</evidence>
<proteinExistence type="predicted"/>
<dbReference type="AlphaFoldDB" id="K2QEK9"/>
<organism evidence="2 3">
    <name type="scientific">Agrobacterium albertimagni AOL15</name>
    <dbReference type="NCBI Taxonomy" id="1156935"/>
    <lineage>
        <taxon>Bacteria</taxon>
        <taxon>Pseudomonadati</taxon>
        <taxon>Pseudomonadota</taxon>
        <taxon>Alphaproteobacteria</taxon>
        <taxon>Hyphomicrobiales</taxon>
        <taxon>Rhizobiaceae</taxon>
        <taxon>Rhizobium/Agrobacterium group</taxon>
        <taxon>Agrobacterium</taxon>
    </lineage>
</organism>
<name>K2QEK9_9HYPH</name>
<reference evidence="2 3" key="1">
    <citation type="journal article" date="2012" name="J. Bacteriol.">
        <title>Draft Genome Sequence of Agrobacterium albertimagni Strain AOL15.</title>
        <authorList>
            <person name="Trimble W.L."/>
            <person name="Phung le T."/>
            <person name="Meyer F."/>
            <person name="Gilbert J.A."/>
            <person name="Silver S."/>
        </authorList>
    </citation>
    <scope>NUCLEOTIDE SEQUENCE [LARGE SCALE GENOMIC DNA]</scope>
    <source>
        <strain evidence="2 3">AOL15</strain>
    </source>
</reference>
<feature type="region of interest" description="Disordered" evidence="1">
    <location>
        <begin position="22"/>
        <end position="79"/>
    </location>
</feature>
<accession>K2QEK9</accession>
<sequence>MLLHDAEPGRIPRRAVLREMIMTTPNPTTPYDDQPPMPAPTWAPEVPIEEPQPDVLPDEVPTPNPDETRDPPVTEPSPI</sequence>
<evidence type="ECO:0000313" key="2">
    <source>
        <dbReference type="EMBL" id="EKF59446.1"/>
    </source>
</evidence>
<dbReference type="EMBL" id="ALJF01000009">
    <property type="protein sequence ID" value="EKF59446.1"/>
    <property type="molecule type" value="Genomic_DNA"/>
</dbReference>
<dbReference type="Proteomes" id="UP000007123">
    <property type="component" value="Unassembled WGS sequence"/>
</dbReference>
<dbReference type="PATRIC" id="fig|1156935.5.peg.2347"/>
<protein>
    <submittedName>
        <fullName evidence="2">Uncharacterized protein</fullName>
    </submittedName>
</protein>
<gene>
    <name evidence="2" type="ORF">QWE_11626</name>
</gene>
<comment type="caution">
    <text evidence="2">The sequence shown here is derived from an EMBL/GenBank/DDBJ whole genome shotgun (WGS) entry which is preliminary data.</text>
</comment>
<keyword evidence="3" id="KW-1185">Reference proteome</keyword>